<gene>
    <name evidence="3" type="ORF">PCL_01120</name>
</gene>
<reference evidence="3 4" key="1">
    <citation type="journal article" date="2016" name="Front. Microbiol.">
        <title>Genome and transcriptome sequences reveal the specific parasitism of the nematophagous Purpureocillium lilacinum 36-1.</title>
        <authorList>
            <person name="Xie J."/>
            <person name="Li S."/>
            <person name="Mo C."/>
            <person name="Xiao X."/>
            <person name="Peng D."/>
            <person name="Wang G."/>
            <person name="Xiao Y."/>
        </authorList>
    </citation>
    <scope>NUCLEOTIDE SEQUENCE [LARGE SCALE GENOMIC DNA]</scope>
    <source>
        <strain evidence="3 4">36-1</strain>
    </source>
</reference>
<dbReference type="AlphaFoldDB" id="A0A2U3E4N0"/>
<evidence type="ECO:0000313" key="4">
    <source>
        <dbReference type="Proteomes" id="UP000245956"/>
    </source>
</evidence>
<evidence type="ECO:0000256" key="1">
    <source>
        <dbReference type="SAM" id="MobiDB-lite"/>
    </source>
</evidence>
<feature type="region of interest" description="Disordered" evidence="1">
    <location>
        <begin position="1"/>
        <end position="51"/>
    </location>
</feature>
<accession>A0A2U3E4N0</accession>
<comment type="caution">
    <text evidence="3">The sequence shown here is derived from an EMBL/GenBank/DDBJ whole genome shotgun (WGS) entry which is preliminary data.</text>
</comment>
<dbReference type="Proteomes" id="UP000245956">
    <property type="component" value="Unassembled WGS sequence"/>
</dbReference>
<evidence type="ECO:0000313" key="3">
    <source>
        <dbReference type="EMBL" id="PWI69473.1"/>
    </source>
</evidence>
<proteinExistence type="predicted"/>
<organism evidence="3 4">
    <name type="scientific">Purpureocillium lilacinum</name>
    <name type="common">Paecilomyces lilacinus</name>
    <dbReference type="NCBI Taxonomy" id="33203"/>
    <lineage>
        <taxon>Eukaryota</taxon>
        <taxon>Fungi</taxon>
        <taxon>Dikarya</taxon>
        <taxon>Ascomycota</taxon>
        <taxon>Pezizomycotina</taxon>
        <taxon>Sordariomycetes</taxon>
        <taxon>Hypocreomycetidae</taxon>
        <taxon>Hypocreales</taxon>
        <taxon>Ophiocordycipitaceae</taxon>
        <taxon>Purpureocillium</taxon>
    </lineage>
</organism>
<dbReference type="InterPro" id="IPR029010">
    <property type="entry name" value="ThuA-like"/>
</dbReference>
<dbReference type="Pfam" id="PF06283">
    <property type="entry name" value="ThuA"/>
    <property type="match status" value="1"/>
</dbReference>
<dbReference type="PANTHER" id="PTHR40469">
    <property type="entry name" value="SECRETED GLYCOSYL HYDROLASE"/>
    <property type="match status" value="1"/>
</dbReference>
<evidence type="ECO:0000259" key="2">
    <source>
        <dbReference type="Pfam" id="PF06283"/>
    </source>
</evidence>
<dbReference type="EMBL" id="LCWV01000012">
    <property type="protein sequence ID" value="PWI69473.1"/>
    <property type="molecule type" value="Genomic_DNA"/>
</dbReference>
<dbReference type="SUPFAM" id="SSF52317">
    <property type="entry name" value="Class I glutamine amidotransferase-like"/>
    <property type="match status" value="1"/>
</dbReference>
<feature type="compositionally biased region" description="Polar residues" evidence="1">
    <location>
        <begin position="1"/>
        <end position="13"/>
    </location>
</feature>
<dbReference type="PANTHER" id="PTHR40469:SF2">
    <property type="entry name" value="GALACTOSE-BINDING DOMAIN-LIKE SUPERFAMILY PROTEIN"/>
    <property type="match status" value="1"/>
</dbReference>
<protein>
    <recommendedName>
        <fullName evidence="2">ThuA-like domain-containing protein</fullName>
    </recommendedName>
</protein>
<feature type="domain" description="ThuA-like" evidence="2">
    <location>
        <begin position="95"/>
        <end position="308"/>
    </location>
</feature>
<sequence>MPQQRFYGTTNQSPDEDGRDYFPRAATQAGPASVRRPGPDRPSRPCRPRGTDGAVLLRLAPTSIHLNPRSSTVHLVSSLTRRRDDRIPFPRPRLSKTAGYRYASIPAAIAALIRLASASAPTDAPFTVHHSEDTSLFAPESLRRYRVTVLAHVSGTFLTASQLAALQSFVREGGGVVGVHTASVGMPPPPPPPPPPTDADGAVDEGRWYRRMVGASFAGHPEPQRESQTRQRTWFDEWYNFTENPRTSCVHVLLSVDETSYDGGTLGDHHPLVWCHEFEGGRVFHTALGHFDEAYEDEMFLGQLLNGIL</sequence>
<dbReference type="InterPro" id="IPR029062">
    <property type="entry name" value="Class_I_gatase-like"/>
</dbReference>
<dbReference type="Gene3D" id="3.40.50.880">
    <property type="match status" value="1"/>
</dbReference>
<name>A0A2U3E4N0_PURLI</name>